<reference evidence="2" key="2">
    <citation type="submission" date="2020-09" db="EMBL/GenBank/DDBJ databases">
        <authorList>
            <person name="Sun Q."/>
            <person name="Ohkuma M."/>
        </authorList>
    </citation>
    <scope>NUCLEOTIDE SEQUENCE</scope>
    <source>
        <strain evidence="2">JCM 4714</strain>
    </source>
</reference>
<name>A0A919D476_9ACTN</name>
<accession>A0A919D476</accession>
<dbReference type="Pfam" id="PF00107">
    <property type="entry name" value="ADH_zinc_N"/>
    <property type="match status" value="1"/>
</dbReference>
<gene>
    <name evidence="2" type="ORF">GCM10010339_59810</name>
</gene>
<dbReference type="InterPro" id="IPR036291">
    <property type="entry name" value="NAD(P)-bd_dom_sf"/>
</dbReference>
<dbReference type="PANTHER" id="PTHR43677">
    <property type="entry name" value="SHORT-CHAIN DEHYDROGENASE/REDUCTASE"/>
    <property type="match status" value="1"/>
</dbReference>
<dbReference type="EMBL" id="BMVG01000018">
    <property type="protein sequence ID" value="GHE08996.1"/>
    <property type="molecule type" value="Genomic_DNA"/>
</dbReference>
<organism evidence="2 3">
    <name type="scientific">Streptomyces alanosinicus</name>
    <dbReference type="NCBI Taxonomy" id="68171"/>
    <lineage>
        <taxon>Bacteria</taxon>
        <taxon>Bacillati</taxon>
        <taxon>Actinomycetota</taxon>
        <taxon>Actinomycetes</taxon>
        <taxon>Kitasatosporales</taxon>
        <taxon>Streptomycetaceae</taxon>
        <taxon>Streptomyces</taxon>
    </lineage>
</organism>
<feature type="domain" description="Enoyl reductase (ER)" evidence="1">
    <location>
        <begin position="11"/>
        <end position="301"/>
    </location>
</feature>
<dbReference type="Gene3D" id="3.40.50.720">
    <property type="entry name" value="NAD(P)-binding Rossmann-like Domain"/>
    <property type="match status" value="1"/>
</dbReference>
<dbReference type="PANTHER" id="PTHR43677:SF4">
    <property type="entry name" value="QUINONE OXIDOREDUCTASE-LIKE PROTEIN 2"/>
    <property type="match status" value="1"/>
</dbReference>
<dbReference type="InterPro" id="IPR013154">
    <property type="entry name" value="ADH-like_N"/>
</dbReference>
<dbReference type="SMART" id="SM00829">
    <property type="entry name" value="PKS_ER"/>
    <property type="match status" value="1"/>
</dbReference>
<dbReference type="AlphaFoldDB" id="A0A919D476"/>
<proteinExistence type="predicted"/>
<dbReference type="Pfam" id="PF08240">
    <property type="entry name" value="ADH_N"/>
    <property type="match status" value="1"/>
</dbReference>
<protein>
    <submittedName>
        <fullName evidence="2">Oxidoreductase</fullName>
    </submittedName>
</protein>
<dbReference type="Gene3D" id="3.90.180.10">
    <property type="entry name" value="Medium-chain alcohol dehydrogenases, catalytic domain"/>
    <property type="match status" value="1"/>
</dbReference>
<dbReference type="InterPro" id="IPR020843">
    <property type="entry name" value="ER"/>
</dbReference>
<dbReference type="RefSeq" id="WP_189956732.1">
    <property type="nucleotide sequence ID" value="NZ_BMVG01000018.1"/>
</dbReference>
<reference evidence="2" key="1">
    <citation type="journal article" date="2014" name="Int. J. Syst. Evol. Microbiol.">
        <title>Complete genome sequence of Corynebacterium casei LMG S-19264T (=DSM 44701T), isolated from a smear-ripened cheese.</title>
        <authorList>
            <consortium name="US DOE Joint Genome Institute (JGI-PGF)"/>
            <person name="Walter F."/>
            <person name="Albersmeier A."/>
            <person name="Kalinowski J."/>
            <person name="Ruckert C."/>
        </authorList>
    </citation>
    <scope>NUCLEOTIDE SEQUENCE</scope>
    <source>
        <strain evidence="2">JCM 4714</strain>
    </source>
</reference>
<dbReference type="InterPro" id="IPR051397">
    <property type="entry name" value="Zn-ADH-like_protein"/>
</dbReference>
<dbReference type="InterPro" id="IPR013149">
    <property type="entry name" value="ADH-like_C"/>
</dbReference>
<keyword evidence="3" id="KW-1185">Reference proteome</keyword>
<evidence type="ECO:0000259" key="1">
    <source>
        <dbReference type="SMART" id="SM00829"/>
    </source>
</evidence>
<dbReference type="InterPro" id="IPR011032">
    <property type="entry name" value="GroES-like_sf"/>
</dbReference>
<dbReference type="SUPFAM" id="SSF51735">
    <property type="entry name" value="NAD(P)-binding Rossmann-fold domains"/>
    <property type="match status" value="1"/>
</dbReference>
<comment type="caution">
    <text evidence="2">The sequence shown here is derived from an EMBL/GenBank/DDBJ whole genome shotgun (WGS) entry which is preliminary data.</text>
</comment>
<dbReference type="SUPFAM" id="SSF50129">
    <property type="entry name" value="GroES-like"/>
    <property type="match status" value="1"/>
</dbReference>
<dbReference type="CDD" id="cd08270">
    <property type="entry name" value="MDR4"/>
    <property type="match status" value="1"/>
</dbReference>
<evidence type="ECO:0000313" key="2">
    <source>
        <dbReference type="EMBL" id="GHE08996.1"/>
    </source>
</evidence>
<dbReference type="Proteomes" id="UP000655443">
    <property type="component" value="Unassembled WGS sequence"/>
</dbReference>
<dbReference type="GO" id="GO:0016491">
    <property type="term" value="F:oxidoreductase activity"/>
    <property type="evidence" value="ECO:0007669"/>
    <property type="project" value="InterPro"/>
</dbReference>
<evidence type="ECO:0000313" key="3">
    <source>
        <dbReference type="Proteomes" id="UP000655443"/>
    </source>
</evidence>
<sequence length="322" mass="31993">MSVRALVVDPSASAAVRLAEVPDPVPGPGQVLVDVSHASLNYGDLNDARSGRIPVGVVLGSDAAGVVIQAAADGTGPAVGTRVVALTAGAFAERAAIDVGVLAEVPKGLDLAQAVALPVAGVAALRSLRAAGLGPDKRVLVTGASGGVGRFAVQLAARAGAHVIASVGSTARGEGLAESGADEVLIGLEGLQRPVDVVIDSVGGPQLVAAWNLLAPGGSVQSVGWTSGEPAVFPPYATVGPAKSLTSFVIEGDVGADLAILTELAAEGALTVEIGWQGSWDRFDEAAEALRGRRIPGKAILEVASGELHAPVPSPQDQRLGA</sequence>